<dbReference type="InterPro" id="IPR002560">
    <property type="entry name" value="Transposase_DDE"/>
</dbReference>
<comment type="caution">
    <text evidence="2">The sequence shown here is derived from an EMBL/GenBank/DDBJ whole genome shotgun (WGS) entry which is preliminary data.</text>
</comment>
<dbReference type="OrthoDB" id="2110692at2"/>
<feature type="domain" description="Transposase IS204/IS1001/IS1096/IS1165 DDE" evidence="1">
    <location>
        <begin position="10"/>
        <end position="47"/>
    </location>
</feature>
<name>A0A4R2KEV6_9FIRM</name>
<dbReference type="RefSeq" id="WP_132247964.1">
    <property type="nucleotide sequence ID" value="NZ_SLWV01000038.1"/>
</dbReference>
<reference evidence="2 3" key="1">
    <citation type="submission" date="2019-03" db="EMBL/GenBank/DDBJ databases">
        <title>Genomic Encyclopedia of Type Strains, Phase IV (KMG-IV): sequencing the most valuable type-strain genomes for metagenomic binning, comparative biology and taxonomic classification.</title>
        <authorList>
            <person name="Goeker M."/>
        </authorList>
    </citation>
    <scope>NUCLEOTIDE SEQUENCE [LARGE SCALE GENOMIC DNA]</scope>
    <source>
        <strain evidence="2 3">DSM 102940</strain>
    </source>
</reference>
<evidence type="ECO:0000313" key="3">
    <source>
        <dbReference type="Proteomes" id="UP000294919"/>
    </source>
</evidence>
<proteinExistence type="predicted"/>
<keyword evidence="3" id="KW-1185">Reference proteome</keyword>
<dbReference type="Proteomes" id="UP000294919">
    <property type="component" value="Unassembled WGS sequence"/>
</dbReference>
<sequence>MLFEAFVMTSDASIIFDKFHVVKRINEEADKVRREEVKENELLKSTRYI</sequence>
<dbReference type="EMBL" id="SLWV01000038">
    <property type="protein sequence ID" value="TCO68866.1"/>
    <property type="molecule type" value="Genomic_DNA"/>
</dbReference>
<gene>
    <name evidence="2" type="ORF">EV214_1389</name>
</gene>
<dbReference type="Pfam" id="PF01610">
    <property type="entry name" value="DDE_Tnp_ISL3"/>
    <property type="match status" value="1"/>
</dbReference>
<accession>A0A4R2KEV6</accession>
<evidence type="ECO:0000259" key="1">
    <source>
        <dbReference type="Pfam" id="PF01610"/>
    </source>
</evidence>
<dbReference type="AlphaFoldDB" id="A0A4R2KEV6"/>
<evidence type="ECO:0000313" key="2">
    <source>
        <dbReference type="EMBL" id="TCO68866.1"/>
    </source>
</evidence>
<protein>
    <submittedName>
        <fullName evidence="2">Transposase</fullName>
    </submittedName>
</protein>
<organism evidence="2 3">
    <name type="scientific">Marinisporobacter balticus</name>
    <dbReference type="NCBI Taxonomy" id="2018667"/>
    <lineage>
        <taxon>Bacteria</taxon>
        <taxon>Bacillati</taxon>
        <taxon>Bacillota</taxon>
        <taxon>Clostridia</taxon>
        <taxon>Peptostreptococcales</taxon>
        <taxon>Thermotaleaceae</taxon>
        <taxon>Marinisporobacter</taxon>
    </lineage>
</organism>